<accession>A0ACB7SEN4</accession>
<gene>
    <name evidence="1" type="ORF">HPB50_013021</name>
</gene>
<comment type="caution">
    <text evidence="1">The sequence shown here is derived from an EMBL/GenBank/DDBJ whole genome shotgun (WGS) entry which is preliminary data.</text>
</comment>
<sequence>MQKARKRFAEEKAARETKKTVHLLDSLRSEQDCSTTNPSFESQTLGNLLETVPRVNMNYALVEFTETKTVAVVPTIWILHNKCWWPTHVSAERLVFMVRKSRPRESTWKKFKISVIGLFATYDHARKNLDKSQYTSDLSSGPDRGRKRHRRAPLVYTDSDESESEHSQHALKKLHAPVVPEDFPQGLASVEASSDPQRDHDRSVTSEASASSSGPAHASTHQAFEDAVNTDFEQNTTRLLNILRYMQQQQGEVLNMIVKTLSSRSVSPCAAPVIEQPFSSLEELLAFDEKLDKEASNTLVNEFVQLGGSDGNWATKRILAYCMTDEVAAQFSWMGRKGKRSFSALKIAKVVKVAASKAPNSTPVIIEAAVKSWLRHAPERLVSKPQKQRSGSEVHQTADSE</sequence>
<organism evidence="1 2">
    <name type="scientific">Hyalomma asiaticum</name>
    <name type="common">Tick</name>
    <dbReference type="NCBI Taxonomy" id="266040"/>
    <lineage>
        <taxon>Eukaryota</taxon>
        <taxon>Metazoa</taxon>
        <taxon>Ecdysozoa</taxon>
        <taxon>Arthropoda</taxon>
        <taxon>Chelicerata</taxon>
        <taxon>Arachnida</taxon>
        <taxon>Acari</taxon>
        <taxon>Parasitiformes</taxon>
        <taxon>Ixodida</taxon>
        <taxon>Ixodoidea</taxon>
        <taxon>Ixodidae</taxon>
        <taxon>Hyalomminae</taxon>
        <taxon>Hyalomma</taxon>
    </lineage>
</organism>
<name>A0ACB7SEN4_HYAAI</name>
<keyword evidence="2" id="KW-1185">Reference proteome</keyword>
<reference evidence="1" key="1">
    <citation type="submission" date="2020-05" db="EMBL/GenBank/DDBJ databases">
        <title>Large-scale comparative analyses of tick genomes elucidate their genetic diversity and vector capacities.</title>
        <authorList>
            <person name="Jia N."/>
            <person name="Wang J."/>
            <person name="Shi W."/>
            <person name="Du L."/>
            <person name="Sun Y."/>
            <person name="Zhan W."/>
            <person name="Jiang J."/>
            <person name="Wang Q."/>
            <person name="Zhang B."/>
            <person name="Ji P."/>
            <person name="Sakyi L.B."/>
            <person name="Cui X."/>
            <person name="Yuan T."/>
            <person name="Jiang B."/>
            <person name="Yang W."/>
            <person name="Lam T.T.-Y."/>
            <person name="Chang Q."/>
            <person name="Ding S."/>
            <person name="Wang X."/>
            <person name="Zhu J."/>
            <person name="Ruan X."/>
            <person name="Zhao L."/>
            <person name="Wei J."/>
            <person name="Que T."/>
            <person name="Du C."/>
            <person name="Cheng J."/>
            <person name="Dai P."/>
            <person name="Han X."/>
            <person name="Huang E."/>
            <person name="Gao Y."/>
            <person name="Liu J."/>
            <person name="Shao H."/>
            <person name="Ye R."/>
            <person name="Li L."/>
            <person name="Wei W."/>
            <person name="Wang X."/>
            <person name="Wang C."/>
            <person name="Yang T."/>
            <person name="Huo Q."/>
            <person name="Li W."/>
            <person name="Guo W."/>
            <person name="Chen H."/>
            <person name="Zhou L."/>
            <person name="Ni X."/>
            <person name="Tian J."/>
            <person name="Zhou Y."/>
            <person name="Sheng Y."/>
            <person name="Liu T."/>
            <person name="Pan Y."/>
            <person name="Xia L."/>
            <person name="Li J."/>
            <person name="Zhao F."/>
            <person name="Cao W."/>
        </authorList>
    </citation>
    <scope>NUCLEOTIDE SEQUENCE</scope>
    <source>
        <strain evidence="1">Hyas-2018</strain>
    </source>
</reference>
<dbReference type="EMBL" id="CM023484">
    <property type="protein sequence ID" value="KAH6933188.1"/>
    <property type="molecule type" value="Genomic_DNA"/>
</dbReference>
<proteinExistence type="predicted"/>
<dbReference type="Proteomes" id="UP000821845">
    <property type="component" value="Chromosome 4"/>
</dbReference>
<protein>
    <submittedName>
        <fullName evidence="1">Uncharacterized protein</fullName>
    </submittedName>
</protein>
<evidence type="ECO:0000313" key="2">
    <source>
        <dbReference type="Proteomes" id="UP000821845"/>
    </source>
</evidence>
<evidence type="ECO:0000313" key="1">
    <source>
        <dbReference type="EMBL" id="KAH6933188.1"/>
    </source>
</evidence>